<evidence type="ECO:0000313" key="2">
    <source>
        <dbReference type="EMBL" id="KLN61898.1"/>
    </source>
</evidence>
<protein>
    <recommendedName>
        <fullName evidence="1">Bacteriophage T7 tail fibre protein-like N-terminal domain-containing protein</fullName>
    </recommendedName>
</protein>
<dbReference type="InterPro" id="IPR005604">
    <property type="entry name" value="Phage_T7_tail_fibre-like_N"/>
</dbReference>
<comment type="caution">
    <text evidence="2">The sequence shown here is derived from an EMBL/GenBank/DDBJ whole genome shotgun (WGS) entry which is preliminary data.</text>
</comment>
<dbReference type="EMBL" id="LAQL01000003">
    <property type="protein sequence ID" value="KLN61898.1"/>
    <property type="molecule type" value="Genomic_DNA"/>
</dbReference>
<proteinExistence type="predicted"/>
<dbReference type="RefSeq" id="WP_047763235.1">
    <property type="nucleotide sequence ID" value="NZ_LAQL01000003.1"/>
</dbReference>
<name>A0A0H2MHT0_9PROT</name>
<evidence type="ECO:0000313" key="3">
    <source>
        <dbReference type="Proteomes" id="UP000035444"/>
    </source>
</evidence>
<feature type="domain" description="Bacteriophage T7 tail fibre protein-like N-terminal" evidence="1">
    <location>
        <begin position="10"/>
        <end position="86"/>
    </location>
</feature>
<dbReference type="OrthoDB" id="5461292at2"/>
<gene>
    <name evidence="2" type="ORF">WH96_06375</name>
</gene>
<accession>A0A0H2MHT0</accession>
<organism evidence="2 3">
    <name type="scientific">Kiloniella spongiae</name>
    <dbReference type="NCBI Taxonomy" id="1489064"/>
    <lineage>
        <taxon>Bacteria</taxon>
        <taxon>Pseudomonadati</taxon>
        <taxon>Pseudomonadota</taxon>
        <taxon>Alphaproteobacteria</taxon>
        <taxon>Rhodospirillales</taxon>
        <taxon>Kiloniellaceae</taxon>
        <taxon>Kiloniella</taxon>
    </lineage>
</organism>
<sequence>MTISATPRRASYTGDGSTVTFAVPFKFLADSHLKVVVTTTSGVETVVTPTQISGAGSENGGSITLSSAPVNGDTITILGATPLEQQTDLAVSDGMPADVIETAVDLLTIQNQEQDVQIGRAIKLPVAYSGDELQFPAPVPNEVPYYDENGKLVMSSVGFSTLMSTVQDLINLANDSGQAHTHDFSVLTGTDQVLLANLSRVLGVSYPTTVNSYGNTTDNPVIDLTKTFLTSMTNNGSGVITADKANNNAVDVWLTNGPTAGVVDMSSFDYVKGSFGVGDGVITIMHMSTVNGIARVALEVLE</sequence>
<keyword evidence="3" id="KW-1185">Reference proteome</keyword>
<dbReference type="AlphaFoldDB" id="A0A0H2MHT0"/>
<dbReference type="Proteomes" id="UP000035444">
    <property type="component" value="Unassembled WGS sequence"/>
</dbReference>
<dbReference type="Pfam" id="PF03906">
    <property type="entry name" value="Phage_T7_tail"/>
    <property type="match status" value="1"/>
</dbReference>
<evidence type="ECO:0000259" key="1">
    <source>
        <dbReference type="Pfam" id="PF03906"/>
    </source>
</evidence>
<dbReference type="STRING" id="1489064.WH96_06375"/>
<reference evidence="2 3" key="1">
    <citation type="submission" date="2015-03" db="EMBL/GenBank/DDBJ databases">
        <title>Genome Sequence of Kiloniella spongiae MEBiC09566, isolated from a marine sponge.</title>
        <authorList>
            <person name="Shao Z."/>
            <person name="Wang L."/>
            <person name="Li X."/>
        </authorList>
    </citation>
    <scope>NUCLEOTIDE SEQUENCE [LARGE SCALE GENOMIC DNA]</scope>
    <source>
        <strain evidence="2 3">MEBiC09566</strain>
    </source>
</reference>